<keyword evidence="3" id="KW-1185">Reference proteome</keyword>
<accession>A0A4S2KCW7</accession>
<proteinExistence type="predicted"/>
<name>A0A4S2KCW7_9HYME</name>
<dbReference type="Proteomes" id="UP000310200">
    <property type="component" value="Unassembled WGS sequence"/>
</dbReference>
<feature type="region of interest" description="Disordered" evidence="1">
    <location>
        <begin position="93"/>
        <end position="116"/>
    </location>
</feature>
<evidence type="ECO:0000256" key="1">
    <source>
        <dbReference type="SAM" id="MobiDB-lite"/>
    </source>
</evidence>
<organism evidence="2 3">
    <name type="scientific">Temnothorax longispinosus</name>
    <dbReference type="NCBI Taxonomy" id="300112"/>
    <lineage>
        <taxon>Eukaryota</taxon>
        <taxon>Metazoa</taxon>
        <taxon>Ecdysozoa</taxon>
        <taxon>Arthropoda</taxon>
        <taxon>Hexapoda</taxon>
        <taxon>Insecta</taxon>
        <taxon>Pterygota</taxon>
        <taxon>Neoptera</taxon>
        <taxon>Endopterygota</taxon>
        <taxon>Hymenoptera</taxon>
        <taxon>Apocrita</taxon>
        <taxon>Aculeata</taxon>
        <taxon>Formicoidea</taxon>
        <taxon>Formicidae</taxon>
        <taxon>Myrmicinae</taxon>
        <taxon>Temnothorax</taxon>
    </lineage>
</organism>
<dbReference type="EMBL" id="QBLH01002847">
    <property type="protein sequence ID" value="TGZ46646.1"/>
    <property type="molecule type" value="Genomic_DNA"/>
</dbReference>
<gene>
    <name evidence="2" type="ORF">DBV15_04066</name>
</gene>
<comment type="caution">
    <text evidence="2">The sequence shown here is derived from an EMBL/GenBank/DDBJ whole genome shotgun (WGS) entry which is preliminary data.</text>
</comment>
<evidence type="ECO:0000313" key="2">
    <source>
        <dbReference type="EMBL" id="TGZ46646.1"/>
    </source>
</evidence>
<evidence type="ECO:0000313" key="3">
    <source>
        <dbReference type="Proteomes" id="UP000310200"/>
    </source>
</evidence>
<protein>
    <submittedName>
        <fullName evidence="2">Uncharacterized protein</fullName>
    </submittedName>
</protein>
<dbReference type="AlphaFoldDB" id="A0A4S2KCW7"/>
<reference evidence="2 3" key="1">
    <citation type="journal article" date="2019" name="Philos. Trans. R. Soc. Lond., B, Biol. Sci.">
        <title>Ant behaviour and brain gene expression of defending hosts depend on the ecological success of the intruding social parasite.</title>
        <authorList>
            <person name="Kaur R."/>
            <person name="Stoldt M."/>
            <person name="Jongepier E."/>
            <person name="Feldmeyer B."/>
            <person name="Menzel F."/>
            <person name="Bornberg-Bauer E."/>
            <person name="Foitzik S."/>
        </authorList>
    </citation>
    <scope>NUCLEOTIDE SEQUENCE [LARGE SCALE GENOMIC DNA]</scope>
    <source>
        <tissue evidence="2">Whole body</tissue>
    </source>
</reference>
<sequence>MDKIVSLLFKWKKYLTSLFISLSVKIDFSASITGEKDLLLRTVQTINMFPIFSRYPILTYTVAQSFCNVLVMTPGPLLPQTSPRKFFLRSRTQASATRRPNFDMSKPMTPAATSSQSSAPAKFVRFSSELVTTTSRSRTPLVYHASKGVSFTYLCGSI</sequence>